<keyword evidence="1" id="KW-0732">Signal</keyword>
<evidence type="ECO:0000313" key="2">
    <source>
        <dbReference type="EMBL" id="CAG6667662.1"/>
    </source>
</evidence>
<dbReference type="EMBL" id="HBUF01544797">
    <property type="protein sequence ID" value="CAG6756462.1"/>
    <property type="molecule type" value="Transcribed_RNA"/>
</dbReference>
<dbReference type="EMBL" id="HBUF01118761">
    <property type="protein sequence ID" value="CAG6641705.1"/>
    <property type="molecule type" value="Transcribed_RNA"/>
</dbReference>
<evidence type="ECO:0000256" key="1">
    <source>
        <dbReference type="SAM" id="SignalP"/>
    </source>
</evidence>
<reference evidence="2" key="1">
    <citation type="submission" date="2021-05" db="EMBL/GenBank/DDBJ databases">
        <authorList>
            <person name="Alioto T."/>
            <person name="Alioto T."/>
            <person name="Gomez Garrido J."/>
        </authorList>
    </citation>
    <scope>NUCLEOTIDE SEQUENCE</scope>
</reference>
<dbReference type="AlphaFoldDB" id="A0A8D8SJW1"/>
<feature type="signal peptide" evidence="1">
    <location>
        <begin position="1"/>
        <end position="17"/>
    </location>
</feature>
<organism evidence="2">
    <name type="scientific">Cacopsylla melanoneura</name>
    <dbReference type="NCBI Taxonomy" id="428564"/>
    <lineage>
        <taxon>Eukaryota</taxon>
        <taxon>Metazoa</taxon>
        <taxon>Ecdysozoa</taxon>
        <taxon>Arthropoda</taxon>
        <taxon>Hexapoda</taxon>
        <taxon>Insecta</taxon>
        <taxon>Pterygota</taxon>
        <taxon>Neoptera</taxon>
        <taxon>Paraneoptera</taxon>
        <taxon>Hemiptera</taxon>
        <taxon>Sternorrhyncha</taxon>
        <taxon>Psylloidea</taxon>
        <taxon>Psyllidae</taxon>
        <taxon>Psyllinae</taxon>
        <taxon>Cacopsylla</taxon>
    </lineage>
</organism>
<name>A0A8D8SJW1_9HEMI</name>
<dbReference type="EMBL" id="HBUF01544796">
    <property type="protein sequence ID" value="CAG6756461.1"/>
    <property type="molecule type" value="Transcribed_RNA"/>
</dbReference>
<proteinExistence type="predicted"/>
<accession>A0A8D8SJW1</accession>
<protein>
    <recommendedName>
        <fullName evidence="3">Secreted protein</fullName>
    </recommendedName>
</protein>
<sequence length="101" mass="12066">MLFGGLLYLLCSWYLACSPWVSFHFPSLHLSYWSFLQPSFPYPEKSVVEFVRIYETQFWFLPCVLRESQACLELKLSGHFSFRLFSLLLVQETLWKISKWA</sequence>
<dbReference type="EMBL" id="HBUF01388007">
    <property type="protein sequence ID" value="CAG6732809.1"/>
    <property type="molecule type" value="Transcribed_RNA"/>
</dbReference>
<dbReference type="EMBL" id="HBUF01217000">
    <property type="protein sequence ID" value="CAG6667662.1"/>
    <property type="molecule type" value="Transcribed_RNA"/>
</dbReference>
<dbReference type="EMBL" id="HBUF01388008">
    <property type="protein sequence ID" value="CAG6732810.1"/>
    <property type="molecule type" value="Transcribed_RNA"/>
</dbReference>
<dbReference type="EMBL" id="HBUF01388010">
    <property type="protein sequence ID" value="CAG6732812.1"/>
    <property type="molecule type" value="Transcribed_RNA"/>
</dbReference>
<feature type="chain" id="PRO_5036428609" description="Secreted protein" evidence="1">
    <location>
        <begin position="18"/>
        <end position="101"/>
    </location>
</feature>
<evidence type="ECO:0008006" key="3">
    <source>
        <dbReference type="Google" id="ProtNLM"/>
    </source>
</evidence>